<protein>
    <submittedName>
        <fullName evidence="2">Uncharacterized protein</fullName>
    </submittedName>
</protein>
<accession>A0A6A0A2A4</accession>
<keyword evidence="3" id="KW-1185">Reference proteome</keyword>
<organism evidence="2 3">
    <name type="scientific">Haematococcus lacustris</name>
    <name type="common">Green alga</name>
    <name type="synonym">Haematococcus pluvialis</name>
    <dbReference type="NCBI Taxonomy" id="44745"/>
    <lineage>
        <taxon>Eukaryota</taxon>
        <taxon>Viridiplantae</taxon>
        <taxon>Chlorophyta</taxon>
        <taxon>core chlorophytes</taxon>
        <taxon>Chlorophyceae</taxon>
        <taxon>CS clade</taxon>
        <taxon>Chlamydomonadales</taxon>
        <taxon>Haematococcaceae</taxon>
        <taxon>Haematococcus</taxon>
    </lineage>
</organism>
<dbReference type="Proteomes" id="UP000485058">
    <property type="component" value="Unassembled WGS sequence"/>
</dbReference>
<comment type="caution">
    <text evidence="2">The sequence shown here is derived from an EMBL/GenBank/DDBJ whole genome shotgun (WGS) entry which is preliminary data.</text>
</comment>
<gene>
    <name evidence="2" type="ORF">HaLaN_23564</name>
</gene>
<proteinExistence type="predicted"/>
<feature type="non-terminal residue" evidence="2">
    <location>
        <position position="1"/>
    </location>
</feature>
<evidence type="ECO:0000256" key="1">
    <source>
        <dbReference type="SAM" id="MobiDB-lite"/>
    </source>
</evidence>
<name>A0A6A0A2A4_HAELA</name>
<dbReference type="AlphaFoldDB" id="A0A6A0A2A4"/>
<sequence>RRPPSRHRAVQACFWCSTHRRCCQPARSSQLQLRLSWSSKSTSWRSCSCSSCRAHKPSSPTLRLPWRPPKKTWQRPALS</sequence>
<dbReference type="EMBL" id="BLLF01002854">
    <property type="protein sequence ID" value="GFH25578.1"/>
    <property type="molecule type" value="Genomic_DNA"/>
</dbReference>
<evidence type="ECO:0000313" key="2">
    <source>
        <dbReference type="EMBL" id="GFH25578.1"/>
    </source>
</evidence>
<feature type="region of interest" description="Disordered" evidence="1">
    <location>
        <begin position="54"/>
        <end position="79"/>
    </location>
</feature>
<reference evidence="2 3" key="1">
    <citation type="submission" date="2020-02" db="EMBL/GenBank/DDBJ databases">
        <title>Draft genome sequence of Haematococcus lacustris strain NIES-144.</title>
        <authorList>
            <person name="Morimoto D."/>
            <person name="Nakagawa S."/>
            <person name="Yoshida T."/>
            <person name="Sawayama S."/>
        </authorList>
    </citation>
    <scope>NUCLEOTIDE SEQUENCE [LARGE SCALE GENOMIC DNA]</scope>
    <source>
        <strain evidence="2 3">NIES-144</strain>
    </source>
</reference>
<evidence type="ECO:0000313" key="3">
    <source>
        <dbReference type="Proteomes" id="UP000485058"/>
    </source>
</evidence>